<proteinExistence type="predicted"/>
<dbReference type="RefSeq" id="WP_309969271.1">
    <property type="nucleotide sequence ID" value="NZ_JAVDWH010000001.1"/>
</dbReference>
<reference evidence="2 3" key="1">
    <citation type="submission" date="2023-07" db="EMBL/GenBank/DDBJ databases">
        <title>Sorghum-associated microbial communities from plants grown in Nebraska, USA.</title>
        <authorList>
            <person name="Schachtman D."/>
        </authorList>
    </citation>
    <scope>NUCLEOTIDE SEQUENCE [LARGE SCALE GENOMIC DNA]</scope>
    <source>
        <strain evidence="2 3">BE248</strain>
    </source>
</reference>
<keyword evidence="3" id="KW-1185">Reference proteome</keyword>
<keyword evidence="1" id="KW-0472">Membrane</keyword>
<feature type="transmembrane region" description="Helical" evidence="1">
    <location>
        <begin position="104"/>
        <end position="128"/>
    </location>
</feature>
<feature type="transmembrane region" description="Helical" evidence="1">
    <location>
        <begin position="43"/>
        <end position="63"/>
    </location>
</feature>
<gene>
    <name evidence="2" type="ORF">J2X11_001616</name>
</gene>
<keyword evidence="1" id="KW-1133">Transmembrane helix</keyword>
<evidence type="ECO:0000313" key="2">
    <source>
        <dbReference type="EMBL" id="MDR7086777.1"/>
    </source>
</evidence>
<sequence>MKRFLVATACAVLIGVALGATARLIMRLITLVEGDEPEFTIGATAGIISFFVLAALGGAWGGLLTSHRRIGLAIAVLMTFPVTFLGAGIGGGDLVQSVEDQSPGVFALIVLGTLLIAACVFASPTLSWRRAAD</sequence>
<protein>
    <recommendedName>
        <fullName evidence="4">Fluoride ion transporter CrcB</fullName>
    </recommendedName>
</protein>
<name>A0ABU1UNM2_9ACTN</name>
<organism evidence="2 3">
    <name type="scientific">Aeromicrobium panaciterrae</name>
    <dbReference type="NCBI Taxonomy" id="363861"/>
    <lineage>
        <taxon>Bacteria</taxon>
        <taxon>Bacillati</taxon>
        <taxon>Actinomycetota</taxon>
        <taxon>Actinomycetes</taxon>
        <taxon>Propionibacteriales</taxon>
        <taxon>Nocardioidaceae</taxon>
        <taxon>Aeromicrobium</taxon>
    </lineage>
</organism>
<evidence type="ECO:0008006" key="4">
    <source>
        <dbReference type="Google" id="ProtNLM"/>
    </source>
</evidence>
<comment type="caution">
    <text evidence="2">The sequence shown here is derived from an EMBL/GenBank/DDBJ whole genome shotgun (WGS) entry which is preliminary data.</text>
</comment>
<evidence type="ECO:0000256" key="1">
    <source>
        <dbReference type="SAM" id="Phobius"/>
    </source>
</evidence>
<dbReference type="EMBL" id="JAVDWH010000001">
    <property type="protein sequence ID" value="MDR7086777.1"/>
    <property type="molecule type" value="Genomic_DNA"/>
</dbReference>
<keyword evidence="1" id="KW-0812">Transmembrane</keyword>
<accession>A0ABU1UNM2</accession>
<dbReference type="Proteomes" id="UP001257739">
    <property type="component" value="Unassembled WGS sequence"/>
</dbReference>
<evidence type="ECO:0000313" key="3">
    <source>
        <dbReference type="Proteomes" id="UP001257739"/>
    </source>
</evidence>
<feature type="transmembrane region" description="Helical" evidence="1">
    <location>
        <begin position="70"/>
        <end position="92"/>
    </location>
</feature>